<gene>
    <name evidence="2" type="ORF">BGO89_13510</name>
</gene>
<reference evidence="2 3" key="1">
    <citation type="submission" date="2016-09" db="EMBL/GenBank/DDBJ databases">
        <title>Genome-resolved meta-omics ties microbial dynamics to process performance in biotechnology for thiocyanate degradation.</title>
        <authorList>
            <person name="Kantor R.S."/>
            <person name="Huddy R.J."/>
            <person name="Iyer R."/>
            <person name="Thomas B.C."/>
            <person name="Brown C.T."/>
            <person name="Anantharaman K."/>
            <person name="Tringe S."/>
            <person name="Hettich R.L."/>
            <person name="Harrison S.T."/>
            <person name="Banfield J.F."/>
        </authorList>
    </citation>
    <scope>NUCLEOTIDE SEQUENCE [LARGE SCALE GENOMIC DNA]</scope>
    <source>
        <strain evidence="2">59-99</strain>
    </source>
</reference>
<comment type="caution">
    <text evidence="2">The sequence shown here is derived from an EMBL/GenBank/DDBJ whole genome shotgun (WGS) entry which is preliminary data.</text>
</comment>
<proteinExistence type="predicted"/>
<dbReference type="PANTHER" id="PTHR33840">
    <property type="match status" value="1"/>
</dbReference>
<dbReference type="Proteomes" id="UP000184233">
    <property type="component" value="Unassembled WGS sequence"/>
</dbReference>
<organism evidence="2 3">
    <name type="scientific">Candidatus Kapaibacterium thiocyanatum</name>
    <dbReference type="NCBI Taxonomy" id="1895771"/>
    <lineage>
        <taxon>Bacteria</taxon>
        <taxon>Pseudomonadati</taxon>
        <taxon>Candidatus Kapaibacteriota</taxon>
        <taxon>Candidatus Kapaibacteriia</taxon>
        <taxon>Candidatus Kapaibacteriales</taxon>
        <taxon>Candidatus Kapaibacteriaceae</taxon>
        <taxon>Candidatus Kapaibacterium</taxon>
    </lineage>
</organism>
<evidence type="ECO:0000313" key="2">
    <source>
        <dbReference type="EMBL" id="OJX56345.1"/>
    </source>
</evidence>
<dbReference type="InterPro" id="IPR018712">
    <property type="entry name" value="Tle1-like_cat"/>
</dbReference>
<dbReference type="EMBL" id="MKVH01000025">
    <property type="protein sequence ID" value="OJX56345.1"/>
    <property type="molecule type" value="Genomic_DNA"/>
</dbReference>
<feature type="domain" description="T6SS Phospholipase effector Tle1-like catalytic" evidence="1">
    <location>
        <begin position="3"/>
        <end position="253"/>
    </location>
</feature>
<dbReference type="PANTHER" id="PTHR33840:SF1">
    <property type="entry name" value="TLE1 PHOSPHOLIPASE DOMAIN-CONTAINING PROTEIN"/>
    <property type="match status" value="1"/>
</dbReference>
<evidence type="ECO:0000259" key="1">
    <source>
        <dbReference type="Pfam" id="PF09994"/>
    </source>
</evidence>
<dbReference type="Pfam" id="PF09994">
    <property type="entry name" value="T6SS_Tle1-like_cat"/>
    <property type="match status" value="1"/>
</dbReference>
<sequence>MAKNIVVFSDGTGQEGGEGYNTNVYKMFNMVEDRTPRQVGYYDAGLGTGMKKITGNIGGMGISRNIQQCYRFIFDHYEAGDNIYLFGFSRGAATIRSLSSFIHYFGILPKGRPELIPKAYGIYRTSNADLRKSRADEFVRKNRTMWTRIRFIGCYDTVAALGLPIRWLSDLIDGLPMFRHNFHNFTLSESVENAYHALAIDDERKYFHPVLWNTDLKPYQSLSQVWFTGMHTDVGGGYPEQELSDIPLLWLTQKACDLGLRLYLKHKVPVTINPYGVMHDSRGSFLAKLYPRAVRTWDAKRTDRIRIHQSVIDRMTGDPNRPEHLRYTPWIAGLDHDIEPWSIDLKTMIERQQRMDVIRG</sequence>
<evidence type="ECO:0000313" key="3">
    <source>
        <dbReference type="Proteomes" id="UP000184233"/>
    </source>
</evidence>
<name>A0A1M3KV96_9BACT</name>
<dbReference type="AlphaFoldDB" id="A0A1M3KV96"/>
<accession>A0A1M3KV96</accession>
<protein>
    <submittedName>
        <fullName evidence="2">Peptidoglycan-binding protein</fullName>
    </submittedName>
</protein>